<dbReference type="SUPFAM" id="SSF55957">
    <property type="entry name" value="Phosphoglucomutase, C-terminal domain"/>
    <property type="match status" value="1"/>
</dbReference>
<keyword evidence="5 8" id="KW-0413">Isomerase</keyword>
<dbReference type="EC" id="5.4.2.10" evidence="8"/>
<name>A0A645GJY7_9ZZZZ</name>
<dbReference type="GO" id="GO:0004615">
    <property type="term" value="F:phosphomannomutase activity"/>
    <property type="evidence" value="ECO:0007669"/>
    <property type="project" value="TreeGrafter"/>
</dbReference>
<dbReference type="Pfam" id="PF00408">
    <property type="entry name" value="PGM_PMM_IV"/>
    <property type="match status" value="1"/>
</dbReference>
<reference evidence="8" key="1">
    <citation type="submission" date="2019-08" db="EMBL/GenBank/DDBJ databases">
        <authorList>
            <person name="Kucharzyk K."/>
            <person name="Murdoch R.W."/>
            <person name="Higgins S."/>
            <person name="Loffler F."/>
        </authorList>
    </citation>
    <scope>NUCLEOTIDE SEQUENCE</scope>
</reference>
<evidence type="ECO:0000256" key="5">
    <source>
        <dbReference type="ARBA" id="ARBA00023235"/>
    </source>
</evidence>
<dbReference type="GO" id="GO:0005975">
    <property type="term" value="P:carbohydrate metabolic process"/>
    <property type="evidence" value="ECO:0007669"/>
    <property type="project" value="InterPro"/>
</dbReference>
<evidence type="ECO:0000256" key="2">
    <source>
        <dbReference type="ARBA" id="ARBA00022553"/>
    </source>
</evidence>
<dbReference type="InterPro" id="IPR005846">
    <property type="entry name" value="A-D-PHexomutase_a/b/a-III"/>
</dbReference>
<dbReference type="InterPro" id="IPR050060">
    <property type="entry name" value="Phosphoglucosamine_mutase"/>
</dbReference>
<dbReference type="Gene3D" id="3.30.310.50">
    <property type="entry name" value="Alpha-D-phosphohexomutase, C-terminal domain"/>
    <property type="match status" value="1"/>
</dbReference>
<dbReference type="Gene3D" id="3.40.120.10">
    <property type="entry name" value="Alpha-D-Glucose-1,6-Bisphosphate, subunit A, domain 3"/>
    <property type="match status" value="2"/>
</dbReference>
<comment type="caution">
    <text evidence="8">The sequence shown here is derived from an EMBL/GenBank/DDBJ whole genome shotgun (WGS) entry which is preliminary data.</text>
</comment>
<dbReference type="InterPro" id="IPR036900">
    <property type="entry name" value="A-D-PHexomutase_C_sf"/>
</dbReference>
<dbReference type="FunFam" id="3.40.120.10:FF:000002">
    <property type="entry name" value="Phosphoglucosamine mutase"/>
    <property type="match status" value="1"/>
</dbReference>
<dbReference type="GO" id="GO:0046872">
    <property type="term" value="F:metal ion binding"/>
    <property type="evidence" value="ECO:0007669"/>
    <property type="project" value="UniProtKB-KW"/>
</dbReference>
<protein>
    <submittedName>
        <fullName evidence="8">Phosphoglucosamine mutase</fullName>
        <ecNumber evidence="8">5.4.2.10</ecNumber>
    </submittedName>
</protein>
<dbReference type="InterPro" id="IPR016055">
    <property type="entry name" value="A-D-PHexomutase_a/b/a-I/II/III"/>
</dbReference>
<dbReference type="GO" id="GO:0006048">
    <property type="term" value="P:UDP-N-acetylglucosamine biosynthetic process"/>
    <property type="evidence" value="ECO:0007669"/>
    <property type="project" value="TreeGrafter"/>
</dbReference>
<keyword evidence="4" id="KW-0460">Magnesium</keyword>
<dbReference type="PANTHER" id="PTHR42946">
    <property type="entry name" value="PHOSPHOHEXOSE MUTASE"/>
    <property type="match status" value="1"/>
</dbReference>
<dbReference type="EMBL" id="VSSQ01076767">
    <property type="protein sequence ID" value="MPN27025.1"/>
    <property type="molecule type" value="Genomic_DNA"/>
</dbReference>
<evidence type="ECO:0000259" key="6">
    <source>
        <dbReference type="Pfam" id="PF00408"/>
    </source>
</evidence>
<keyword evidence="3" id="KW-0479">Metal-binding</keyword>
<comment type="cofactor">
    <cofactor evidence="1">
        <name>Mg(2+)</name>
        <dbReference type="ChEBI" id="CHEBI:18420"/>
    </cofactor>
</comment>
<evidence type="ECO:0000256" key="4">
    <source>
        <dbReference type="ARBA" id="ARBA00022842"/>
    </source>
</evidence>
<feature type="domain" description="Alpha-D-phosphohexomutase C-terminal" evidence="6">
    <location>
        <begin position="116"/>
        <end position="170"/>
    </location>
</feature>
<dbReference type="GO" id="GO:0005829">
    <property type="term" value="C:cytosol"/>
    <property type="evidence" value="ECO:0007669"/>
    <property type="project" value="TreeGrafter"/>
</dbReference>
<evidence type="ECO:0000313" key="8">
    <source>
        <dbReference type="EMBL" id="MPN27025.1"/>
    </source>
</evidence>
<gene>
    <name evidence="8" type="primary">glmM_42</name>
    <name evidence="8" type="ORF">SDC9_174452</name>
</gene>
<dbReference type="GO" id="GO:0009252">
    <property type="term" value="P:peptidoglycan biosynthetic process"/>
    <property type="evidence" value="ECO:0007669"/>
    <property type="project" value="TreeGrafter"/>
</dbReference>
<sequence length="183" mass="19794">MIALAYSKEKKLASDTVVVTSMSNLGLTQAMKKTGIKVEITDVGDRYVIERMRAGGFNVGGEQSGHIIFTDYATTGDGILSALHVLKLVKETGLPLAELAGFMTVFPQKLNSFAVARKIPLTELTHLPAEVEACRAALGESGRTVVRYSGTENKIRILVEAEKAEDVETWIGRLTAAANRELN</sequence>
<proteinExistence type="predicted"/>
<feature type="domain" description="Alpha-D-phosphohexomutase alpha/beta/alpha" evidence="7">
    <location>
        <begin position="3"/>
        <end position="103"/>
    </location>
</feature>
<dbReference type="InterPro" id="IPR005843">
    <property type="entry name" value="A-D-PHexomutase_C"/>
</dbReference>
<organism evidence="8">
    <name type="scientific">bioreactor metagenome</name>
    <dbReference type="NCBI Taxonomy" id="1076179"/>
    <lineage>
        <taxon>unclassified sequences</taxon>
        <taxon>metagenomes</taxon>
        <taxon>ecological metagenomes</taxon>
    </lineage>
</organism>
<dbReference type="SUPFAM" id="SSF53738">
    <property type="entry name" value="Phosphoglucomutase, first 3 domains"/>
    <property type="match status" value="1"/>
</dbReference>
<evidence type="ECO:0000256" key="1">
    <source>
        <dbReference type="ARBA" id="ARBA00001946"/>
    </source>
</evidence>
<dbReference type="GO" id="GO:0008966">
    <property type="term" value="F:phosphoglucosamine mutase activity"/>
    <property type="evidence" value="ECO:0007669"/>
    <property type="project" value="UniProtKB-EC"/>
</dbReference>
<evidence type="ECO:0000259" key="7">
    <source>
        <dbReference type="Pfam" id="PF02880"/>
    </source>
</evidence>
<evidence type="ECO:0000256" key="3">
    <source>
        <dbReference type="ARBA" id="ARBA00022723"/>
    </source>
</evidence>
<dbReference type="Pfam" id="PF02880">
    <property type="entry name" value="PGM_PMM_III"/>
    <property type="match status" value="1"/>
</dbReference>
<dbReference type="PANTHER" id="PTHR42946:SF1">
    <property type="entry name" value="PHOSPHOGLUCOMUTASE (ALPHA-D-GLUCOSE-1,6-BISPHOSPHATE-DEPENDENT)"/>
    <property type="match status" value="1"/>
</dbReference>
<keyword evidence="2" id="KW-0597">Phosphoprotein</keyword>
<accession>A0A645GJY7</accession>
<dbReference type="AlphaFoldDB" id="A0A645GJY7"/>